<evidence type="ECO:0000313" key="2">
    <source>
        <dbReference type="Proteomes" id="UP001516464"/>
    </source>
</evidence>
<dbReference type="Proteomes" id="UP001516464">
    <property type="component" value="Unassembled WGS sequence"/>
</dbReference>
<keyword evidence="2" id="KW-1185">Reference proteome</keyword>
<dbReference type="InterPro" id="IPR036511">
    <property type="entry name" value="TGT-like_sf"/>
</dbReference>
<name>A0ABQ7HYD0_9MICR</name>
<accession>A0ABQ7HYD0</accession>
<dbReference type="SUPFAM" id="SSF51713">
    <property type="entry name" value="tRNA-guanine transglycosylase"/>
    <property type="match status" value="1"/>
</dbReference>
<gene>
    <name evidence="1" type="primary">tgt</name>
    <name evidence="1" type="ORF">TCON_1638</name>
</gene>
<sequence length="216" mass="25012">MNLSNYAITTDRGAIPHIINPDEYPFLNKPFHIYVDDIYYKDSYYFNKGDLPINTFLNIKSSVLTFKNRKRVLNTRKGNLVITQMQYNNLIKTVDANCYTEFDSDILISTDIPYRTFIAPESLSEFVEMMGKGVLLGTAFINKMSNNYKMIYHKNGFYEVGDAGMGDGCMGYSKEYLLHLIEIKEMGVLTLLQLNNYFYLNQIYNEILNGKEVIIK</sequence>
<proteinExistence type="predicted"/>
<organism evidence="1 2">
    <name type="scientific">Astathelohania contejeani</name>
    <dbReference type="NCBI Taxonomy" id="164912"/>
    <lineage>
        <taxon>Eukaryota</taxon>
        <taxon>Fungi</taxon>
        <taxon>Fungi incertae sedis</taxon>
        <taxon>Microsporidia</taxon>
        <taxon>Astathelohaniidae</taxon>
        <taxon>Astathelohania</taxon>
    </lineage>
</organism>
<comment type="caution">
    <text evidence="1">The sequence shown here is derived from an EMBL/GenBank/DDBJ whole genome shotgun (WGS) entry which is preliminary data.</text>
</comment>
<evidence type="ECO:0000313" key="1">
    <source>
        <dbReference type="EMBL" id="KAF7683149.1"/>
    </source>
</evidence>
<dbReference type="EMBL" id="SBIQ01000122">
    <property type="protein sequence ID" value="KAF7683149.1"/>
    <property type="molecule type" value="Genomic_DNA"/>
</dbReference>
<protein>
    <submittedName>
        <fullName evidence="1">Queuine tRNA-ribosyltransferase</fullName>
    </submittedName>
</protein>
<reference evidence="1 2" key="1">
    <citation type="submission" date="2019-01" db="EMBL/GenBank/DDBJ databases">
        <title>Genomes sequencing and comparative genomics of infectious freshwater microsporidia, Cucumispora dikerogammari and Thelohania contejeani.</title>
        <authorList>
            <person name="Cormier A."/>
            <person name="Giraud I."/>
            <person name="Wattier R."/>
            <person name="Teixeira M."/>
            <person name="Grandjean F."/>
            <person name="Rigaud T."/>
            <person name="Cordaux R."/>
        </authorList>
    </citation>
    <scope>NUCLEOTIDE SEQUENCE [LARGE SCALE GENOMIC DNA]</scope>
    <source>
        <strain evidence="1">T1</strain>
        <tissue evidence="1">Spores</tissue>
    </source>
</reference>